<evidence type="ECO:0000313" key="7">
    <source>
        <dbReference type="Proteomes" id="UP000009145"/>
    </source>
</evidence>
<accession>I1YJ29</accession>
<dbReference type="GO" id="GO:0019752">
    <property type="term" value="P:carboxylic acid metabolic process"/>
    <property type="evidence" value="ECO:0007669"/>
    <property type="project" value="InterPro"/>
</dbReference>
<dbReference type="EMBL" id="CP003380">
    <property type="protein sequence ID" value="AFJ02922.1"/>
    <property type="molecule type" value="Genomic_DNA"/>
</dbReference>
<dbReference type="PANTHER" id="PTHR42735:SF4">
    <property type="entry name" value="PYRIDOXAL PHOSPHATE-DEPENDENT DECARBOXYLASE FAMILY PROTEIN"/>
    <property type="match status" value="1"/>
</dbReference>
<dbReference type="KEGG" id="mec:Q7C_1781"/>
<dbReference type="eggNOG" id="COG0076">
    <property type="taxonomic scope" value="Bacteria"/>
</dbReference>
<organism evidence="6 7">
    <name type="scientific">Methylophaga frappieri (strain ATCC BAA-2434 / DSM 25690 / JAM7)</name>
    <dbReference type="NCBI Taxonomy" id="754477"/>
    <lineage>
        <taxon>Bacteria</taxon>
        <taxon>Pseudomonadati</taxon>
        <taxon>Pseudomonadota</taxon>
        <taxon>Gammaproteobacteria</taxon>
        <taxon>Thiotrichales</taxon>
        <taxon>Piscirickettsiaceae</taxon>
        <taxon>Methylophaga</taxon>
    </lineage>
</organism>
<dbReference type="OrthoDB" id="9803665at2"/>
<gene>
    <name evidence="6" type="ordered locus">Q7C_1781</name>
</gene>
<dbReference type="STRING" id="754477.Q7C_1781"/>
<dbReference type="InterPro" id="IPR015424">
    <property type="entry name" value="PyrdxlP-dep_Trfase"/>
</dbReference>
<keyword evidence="3 5" id="KW-0456">Lyase</keyword>
<reference evidence="6 7" key="1">
    <citation type="journal article" date="2012" name="J. Bacteriol.">
        <title>Complete genome sequences of Methylophaga sp. strain JAM1 and Methylophaga sp. strain JAM7.</title>
        <authorList>
            <person name="Villeneuve C."/>
            <person name="Martineau C."/>
            <person name="Mauffrey F."/>
            <person name="Villemur R."/>
        </authorList>
    </citation>
    <scope>NUCLEOTIDE SEQUENCE [LARGE SCALE GENOMIC DNA]</scope>
    <source>
        <strain evidence="6 7">JAM7</strain>
    </source>
</reference>
<dbReference type="HOGENOM" id="CLU_745583_0_0_6"/>
<dbReference type="GO" id="GO:0016830">
    <property type="term" value="F:carbon-carbon lyase activity"/>
    <property type="evidence" value="ECO:0007669"/>
    <property type="project" value="InterPro"/>
</dbReference>
<evidence type="ECO:0000256" key="4">
    <source>
        <dbReference type="PIRSR" id="PIRSR602129-50"/>
    </source>
</evidence>
<evidence type="ECO:0000256" key="5">
    <source>
        <dbReference type="RuleBase" id="RU000382"/>
    </source>
</evidence>
<comment type="cofactor">
    <cofactor evidence="1 4 5">
        <name>pyridoxal 5'-phosphate</name>
        <dbReference type="ChEBI" id="CHEBI:597326"/>
    </cofactor>
</comment>
<comment type="similarity">
    <text evidence="5">Belongs to the group II decarboxylase family.</text>
</comment>
<sequence>MSQTSANFTEILAQLALTLPAELQSQCLDLLNEATQYSGTYSAAHMRGHLYPAALAGQILAGLHQGNLLSPSLSPKLAQAEQEVKTQLCRLFHFPDMHFTPGGSYSNVEALSMAKQRYPNRHWVYAGQDAHYSVAKACQTLGLSLQLFPDDFSLWQQACEVPPVAMIQTFGTTSSGQISPSFELTTLMPDKDFWWHIDAAWGGFKAFLVDPQLKQLSALADSLCFDPHKALGQPRPCGTLFYRQPLAPLPIQADYLCAQPDSRLPGSYGAEYFLPLWLTLKQHGLQQIQTDLKKNLHNARVLHDWLTQRGVKVLDSPTALVCFQTSVDLQALVQTGIISATLINQQLWYRLVFADRTCQASAVINQLAAYL</sequence>
<keyword evidence="7" id="KW-1185">Reference proteome</keyword>
<dbReference type="PANTHER" id="PTHR42735">
    <property type="match status" value="1"/>
</dbReference>
<proteinExistence type="inferred from homology"/>
<dbReference type="InterPro" id="IPR050477">
    <property type="entry name" value="GrpII_AminoAcid_Decarb"/>
</dbReference>
<evidence type="ECO:0000256" key="3">
    <source>
        <dbReference type="ARBA" id="ARBA00023239"/>
    </source>
</evidence>
<feature type="modified residue" description="N6-(pyridoxal phosphate)lysine" evidence="4">
    <location>
        <position position="229"/>
    </location>
</feature>
<dbReference type="GO" id="GO:0030170">
    <property type="term" value="F:pyridoxal phosphate binding"/>
    <property type="evidence" value="ECO:0007669"/>
    <property type="project" value="InterPro"/>
</dbReference>
<evidence type="ECO:0000313" key="6">
    <source>
        <dbReference type="EMBL" id="AFJ02922.1"/>
    </source>
</evidence>
<dbReference type="SUPFAM" id="SSF53383">
    <property type="entry name" value="PLP-dependent transferases"/>
    <property type="match status" value="1"/>
</dbReference>
<keyword evidence="2 4" id="KW-0663">Pyridoxal phosphate</keyword>
<name>I1YJ29_METFJ</name>
<dbReference type="InterPro" id="IPR002129">
    <property type="entry name" value="PyrdxlP-dep_de-COase"/>
</dbReference>
<dbReference type="InterPro" id="IPR015421">
    <property type="entry name" value="PyrdxlP-dep_Trfase_major"/>
</dbReference>
<dbReference type="AlphaFoldDB" id="I1YJ29"/>
<evidence type="ECO:0000256" key="1">
    <source>
        <dbReference type="ARBA" id="ARBA00001933"/>
    </source>
</evidence>
<dbReference type="RefSeq" id="WP_014704342.1">
    <property type="nucleotide sequence ID" value="NC_017856.1"/>
</dbReference>
<dbReference type="Proteomes" id="UP000009145">
    <property type="component" value="Chromosome"/>
</dbReference>
<protein>
    <submittedName>
        <fullName evidence="6">PLP-dependent decarboxylase</fullName>
    </submittedName>
</protein>
<dbReference type="Gene3D" id="3.40.640.10">
    <property type="entry name" value="Type I PLP-dependent aspartate aminotransferase-like (Major domain)"/>
    <property type="match status" value="1"/>
</dbReference>
<evidence type="ECO:0000256" key="2">
    <source>
        <dbReference type="ARBA" id="ARBA00022898"/>
    </source>
</evidence>
<dbReference type="PATRIC" id="fig|754477.3.peg.1752"/>
<dbReference type="Pfam" id="PF00282">
    <property type="entry name" value="Pyridoxal_deC"/>
    <property type="match status" value="1"/>
</dbReference>